<evidence type="ECO:0000313" key="1">
    <source>
        <dbReference type="EMBL" id="OHV16382.1"/>
    </source>
</evidence>
<reference evidence="1 2" key="1">
    <citation type="submission" date="2016-10" db="EMBL/GenBank/DDBJ databases">
        <title>Draft genome sequence of Methylobacterium extorquens CP3, a seed endophyte of Crotalaria pumila with plant growth-promoting and metal tolerance properties.</title>
        <authorList>
            <person name="Sanchez-Lopez A.S."/>
            <person name="Van Hamme J.D."/>
            <person name="Thijs S."/>
            <person name="Mcammond B.M."/>
            <person name="Stevens V."/>
            <person name="Gonzalez-Chavez M.D.C."/>
            <person name="Vangronsveld J."/>
        </authorList>
    </citation>
    <scope>NUCLEOTIDE SEQUENCE [LARGE SCALE GENOMIC DNA]</scope>
    <source>
        <strain evidence="1 2">CP3</strain>
    </source>
</reference>
<protein>
    <submittedName>
        <fullName evidence="1">Uncharacterized protein</fullName>
    </submittedName>
</protein>
<proteinExistence type="predicted"/>
<accession>A0A1S1P709</accession>
<dbReference type="EMBL" id="MNAO01000134">
    <property type="protein sequence ID" value="OHV16382.1"/>
    <property type="molecule type" value="Genomic_DNA"/>
</dbReference>
<name>A0A1S1P709_METEX</name>
<dbReference type="Proteomes" id="UP000180215">
    <property type="component" value="Unassembled WGS sequence"/>
</dbReference>
<organism evidence="1 2">
    <name type="scientific">Methylorubrum extorquens</name>
    <name type="common">Methylobacterium dichloromethanicum</name>
    <name type="synonym">Methylobacterium extorquens</name>
    <dbReference type="NCBI Taxonomy" id="408"/>
    <lineage>
        <taxon>Bacteria</taxon>
        <taxon>Pseudomonadati</taxon>
        <taxon>Pseudomonadota</taxon>
        <taxon>Alphaproteobacteria</taxon>
        <taxon>Hyphomicrobiales</taxon>
        <taxon>Methylobacteriaceae</taxon>
        <taxon>Methylorubrum</taxon>
    </lineage>
</organism>
<evidence type="ECO:0000313" key="2">
    <source>
        <dbReference type="Proteomes" id="UP000180215"/>
    </source>
</evidence>
<gene>
    <name evidence="1" type="ORF">BK022_12630</name>
</gene>
<dbReference type="AlphaFoldDB" id="A0A1S1P709"/>
<comment type="caution">
    <text evidence="1">The sequence shown here is derived from an EMBL/GenBank/DDBJ whole genome shotgun (WGS) entry which is preliminary data.</text>
</comment>
<sequence>MSAALALTDSARLVASWRAGVLSLPDDQVPCPGMIWTERGPAGRSGVWRSVRKAMLTFVDDWGESAADLGWSTEALFGVHRAAGAMRSDSTGALVSLYPRRCIALWEREIHLERRGSIMVDRGLTNPADSVPLWLFAASQKRIAHNTLRQSI</sequence>